<evidence type="ECO:0000313" key="2">
    <source>
        <dbReference type="Proteomes" id="UP000029665"/>
    </source>
</evidence>
<comment type="caution">
    <text evidence="1">The sequence shown here is derived from an EMBL/GenBank/DDBJ whole genome shotgun (WGS) entry which is preliminary data.</text>
</comment>
<keyword evidence="2" id="KW-1185">Reference proteome</keyword>
<dbReference type="AlphaFoldDB" id="A0A060SE29"/>
<evidence type="ECO:0000313" key="1">
    <source>
        <dbReference type="EMBL" id="CDO70534.1"/>
    </source>
</evidence>
<dbReference type="HOGENOM" id="CLU_1807198_0_0_1"/>
<organism evidence="1 2">
    <name type="scientific">Pycnoporus cinnabarinus</name>
    <name type="common">Cinnabar-red polypore</name>
    <name type="synonym">Trametes cinnabarina</name>
    <dbReference type="NCBI Taxonomy" id="5643"/>
    <lineage>
        <taxon>Eukaryota</taxon>
        <taxon>Fungi</taxon>
        <taxon>Dikarya</taxon>
        <taxon>Basidiomycota</taxon>
        <taxon>Agaricomycotina</taxon>
        <taxon>Agaricomycetes</taxon>
        <taxon>Polyporales</taxon>
        <taxon>Polyporaceae</taxon>
        <taxon>Trametes</taxon>
    </lineage>
</organism>
<dbReference type="EMBL" id="CCBP010000084">
    <property type="protein sequence ID" value="CDO70534.1"/>
    <property type="molecule type" value="Genomic_DNA"/>
</dbReference>
<dbReference type="Proteomes" id="UP000029665">
    <property type="component" value="Unassembled WGS sequence"/>
</dbReference>
<reference evidence="1" key="1">
    <citation type="submission" date="2014-01" db="EMBL/GenBank/DDBJ databases">
        <title>The genome of the white-rot fungus Pycnoporus cinnabarinus: a basidiomycete model with a versatile arsenal for lignocellulosic biomass breakdown.</title>
        <authorList>
            <person name="Levasseur A."/>
            <person name="Lomascolo A."/>
            <person name="Ruiz-Duenas F.J."/>
            <person name="Uzan E."/>
            <person name="Piumi F."/>
            <person name="Kues U."/>
            <person name="Ram A.F.J."/>
            <person name="Murat C."/>
            <person name="Haon M."/>
            <person name="Benoit I."/>
            <person name="Arfi Y."/>
            <person name="Chevret D."/>
            <person name="Drula E."/>
            <person name="Kwon M.J."/>
            <person name="Gouret P."/>
            <person name="Lesage-Meessen L."/>
            <person name="Lombard V."/>
            <person name="Mariette J."/>
            <person name="Noirot C."/>
            <person name="Park J."/>
            <person name="Patyshakuliyeva A."/>
            <person name="Wieneger R.A.B."/>
            <person name="Wosten H.A.B."/>
            <person name="Martin F."/>
            <person name="Coutinho P.M."/>
            <person name="de Vries R."/>
            <person name="Martinez A.T."/>
            <person name="Klopp C."/>
            <person name="Pontarotti P."/>
            <person name="Henrissat B."/>
            <person name="Record E."/>
        </authorList>
    </citation>
    <scope>NUCLEOTIDE SEQUENCE [LARGE SCALE GENOMIC DNA]</scope>
    <source>
        <strain evidence="1">BRFM137</strain>
    </source>
</reference>
<name>A0A060SE29_PYCCI</name>
<sequence length="143" mass="16085">MQDFDPLLILYDGAVLKSITMAQAYLRSVTRAARPHAVRLDVGKVTSLIQPFKSAFPKLTNLEHLVLMADPAELFDALQTTPPYLRILKVGGRNYPPCFNDILSEQSHLKGLSIKFLPSLERPRTAAVPCMFRRSLLARCYRA</sequence>
<gene>
    <name evidence="1" type="ORF">BN946_scf184573.g2</name>
</gene>
<proteinExistence type="predicted"/>
<protein>
    <submittedName>
        <fullName evidence="1">Uncharacterized protein</fullName>
    </submittedName>
</protein>
<accession>A0A060SE29</accession>